<evidence type="ECO:0000313" key="2">
    <source>
        <dbReference type="Proteomes" id="UP000027265"/>
    </source>
</evidence>
<dbReference type="OrthoDB" id="2844223at2759"/>
<dbReference type="Proteomes" id="UP000027265">
    <property type="component" value="Unassembled WGS sequence"/>
</dbReference>
<dbReference type="HOGENOM" id="CLU_573718_0_0_1"/>
<gene>
    <name evidence="1" type="ORF">JAAARDRAFT_401925</name>
</gene>
<reference evidence="2" key="1">
    <citation type="journal article" date="2014" name="Proc. Natl. Acad. Sci. U.S.A.">
        <title>Extensive sampling of basidiomycete genomes demonstrates inadequacy of the white-rot/brown-rot paradigm for wood decay fungi.</title>
        <authorList>
            <person name="Riley R."/>
            <person name="Salamov A.A."/>
            <person name="Brown D.W."/>
            <person name="Nagy L.G."/>
            <person name="Floudas D."/>
            <person name="Held B.W."/>
            <person name="Levasseur A."/>
            <person name="Lombard V."/>
            <person name="Morin E."/>
            <person name="Otillar R."/>
            <person name="Lindquist E.A."/>
            <person name="Sun H."/>
            <person name="LaButti K.M."/>
            <person name="Schmutz J."/>
            <person name="Jabbour D."/>
            <person name="Luo H."/>
            <person name="Baker S.E."/>
            <person name="Pisabarro A.G."/>
            <person name="Walton J.D."/>
            <person name="Blanchette R.A."/>
            <person name="Henrissat B."/>
            <person name="Martin F."/>
            <person name="Cullen D."/>
            <person name="Hibbett D.S."/>
            <person name="Grigoriev I.V."/>
        </authorList>
    </citation>
    <scope>NUCLEOTIDE SEQUENCE [LARGE SCALE GENOMIC DNA]</scope>
    <source>
        <strain evidence="2">MUCL 33604</strain>
    </source>
</reference>
<name>A0A067PWI0_9AGAM</name>
<accession>A0A067PWI0</accession>
<dbReference type="InParanoid" id="A0A067PWI0"/>
<keyword evidence="2" id="KW-1185">Reference proteome</keyword>
<dbReference type="AlphaFoldDB" id="A0A067PWI0"/>
<dbReference type="EMBL" id="KL197728">
    <property type="protein sequence ID" value="KDQ54701.1"/>
    <property type="molecule type" value="Genomic_DNA"/>
</dbReference>
<proteinExistence type="predicted"/>
<organism evidence="1 2">
    <name type="scientific">Jaapia argillacea MUCL 33604</name>
    <dbReference type="NCBI Taxonomy" id="933084"/>
    <lineage>
        <taxon>Eukaryota</taxon>
        <taxon>Fungi</taxon>
        <taxon>Dikarya</taxon>
        <taxon>Basidiomycota</taxon>
        <taxon>Agaricomycotina</taxon>
        <taxon>Agaricomycetes</taxon>
        <taxon>Agaricomycetidae</taxon>
        <taxon>Jaapiales</taxon>
        <taxon>Jaapiaceae</taxon>
        <taxon>Jaapia</taxon>
    </lineage>
</organism>
<protein>
    <submittedName>
        <fullName evidence="1">Uncharacterized protein</fullName>
    </submittedName>
</protein>
<evidence type="ECO:0000313" key="1">
    <source>
        <dbReference type="EMBL" id="KDQ54701.1"/>
    </source>
</evidence>
<sequence>MSQWQPLWDSLPVDLRRKAGQCAKIVWSVIGKVYINELDHWWHEANLSYIPSVSPSDPTPQALVLNCIEGEPDQPVQKAHYVVDILRRRVKVCWPEIRYEPIPEQCLEIVDELEQWVRGIPARAEAARRDVAARMEEIRKKELERKLEAFAAYEERLKTSTGLNRAPTSPPQGCCLVCGVKLEPCKRCGINSCPKEGCRGGGDDNIRNCAIHTTQFCCGACRSSADWRDRHLATCPHCTRTLCVDDLIWCTGAINQSSPLHEPKVLSCKSCDATNTVGRVCANTGCPKRGLRGFAAEAETCEIRTCVECANHGIECPRHPDTEWWCNSCSHMGSPICPTCGERKCREDIYSQCDCGTIDSCRTCRSRARWNPDDFASDEEEPEYKDTVAIRTFRHIECPGCYWDARMCKGCISKEMTDCDRCCDWYCQECIESVTCFDCGEVKGCRGCIEQGCPECDMPSLRETWEEAANYDYDDY</sequence>